<feature type="domain" description="Tim44-like" evidence="7">
    <location>
        <begin position="90"/>
        <end position="236"/>
    </location>
</feature>
<gene>
    <name evidence="8" type="ORF">CKO28_05110</name>
</gene>
<protein>
    <recommendedName>
        <fullName evidence="7">Tim44-like domain-containing protein</fullName>
    </recommendedName>
</protein>
<keyword evidence="4 6" id="KW-0472">Membrane</keyword>
<comment type="similarity">
    <text evidence="2">Belongs to the Tim44 family.</text>
</comment>
<dbReference type="EMBL" id="NRRL01000007">
    <property type="protein sequence ID" value="MBK1667408.1"/>
    <property type="molecule type" value="Genomic_DNA"/>
</dbReference>
<keyword evidence="9" id="KW-1185">Reference proteome</keyword>
<evidence type="ECO:0000256" key="5">
    <source>
        <dbReference type="SAM" id="MobiDB-lite"/>
    </source>
</evidence>
<feature type="transmembrane region" description="Helical" evidence="6">
    <location>
        <begin position="6"/>
        <end position="24"/>
    </location>
</feature>
<proteinExistence type="inferred from homology"/>
<accession>A0ABS1DAE1</accession>
<evidence type="ECO:0000256" key="3">
    <source>
        <dbReference type="ARBA" id="ARBA00022946"/>
    </source>
</evidence>
<evidence type="ECO:0000259" key="7">
    <source>
        <dbReference type="SMART" id="SM00978"/>
    </source>
</evidence>
<sequence>MGEGFQFFDIILFAAIAAFLVLRLRSVLGKRTGHEQRPGQDPFQPSRQRQQQGSDGSDRDTVVPMPGRAEDNGVTDEDLKKAADKAETPLSAGLTQIKLADRDFDEDGFAEGAKGAFEMVVNAYAQGDRKTLRQLLANDVYGDFEQAIDEREKAGQTLETTLVNIREAEIIEAELQNRTAFVTVKFVSEQINVLKDAEGNVVEGDAEQVLDVTDIWTFARNTRSRDPNWTLVATRSPE</sequence>
<feature type="region of interest" description="Disordered" evidence="5">
    <location>
        <begin position="32"/>
        <end position="76"/>
    </location>
</feature>
<dbReference type="InterPro" id="IPR039544">
    <property type="entry name" value="Tim44-like"/>
</dbReference>
<organism evidence="8 9">
    <name type="scientific">Rhodovibrio sodomensis</name>
    <dbReference type="NCBI Taxonomy" id="1088"/>
    <lineage>
        <taxon>Bacteria</taxon>
        <taxon>Pseudomonadati</taxon>
        <taxon>Pseudomonadota</taxon>
        <taxon>Alphaproteobacteria</taxon>
        <taxon>Rhodospirillales</taxon>
        <taxon>Rhodovibrionaceae</taxon>
        <taxon>Rhodovibrio</taxon>
    </lineage>
</organism>
<reference evidence="8 9" key="1">
    <citation type="journal article" date="2020" name="Microorganisms">
        <title>Osmotic Adaptation and Compatible Solute Biosynthesis of Phototrophic Bacteria as Revealed from Genome Analyses.</title>
        <authorList>
            <person name="Imhoff J.F."/>
            <person name="Rahn T."/>
            <person name="Kunzel S."/>
            <person name="Keller A."/>
            <person name="Neulinger S.C."/>
        </authorList>
    </citation>
    <scope>NUCLEOTIDE SEQUENCE [LARGE SCALE GENOMIC DNA]</scope>
    <source>
        <strain evidence="8 9">DSM 9895</strain>
    </source>
</reference>
<dbReference type="SMART" id="SM00978">
    <property type="entry name" value="Tim44"/>
    <property type="match status" value="1"/>
</dbReference>
<dbReference type="InterPro" id="IPR007379">
    <property type="entry name" value="Tim44-like_dom"/>
</dbReference>
<evidence type="ECO:0000256" key="2">
    <source>
        <dbReference type="ARBA" id="ARBA00009597"/>
    </source>
</evidence>
<dbReference type="Pfam" id="PF04280">
    <property type="entry name" value="Tim44"/>
    <property type="match status" value="1"/>
</dbReference>
<dbReference type="NCBIfam" id="NF033779">
    <property type="entry name" value="Tim44_TimA_adap"/>
    <property type="match status" value="1"/>
</dbReference>
<dbReference type="PANTHER" id="PTHR10721:SF1">
    <property type="entry name" value="MITOCHONDRIAL IMPORT INNER MEMBRANE TRANSLOCASE SUBUNIT TIM44"/>
    <property type="match status" value="1"/>
</dbReference>
<dbReference type="InterPro" id="IPR032710">
    <property type="entry name" value="NTF2-like_dom_sf"/>
</dbReference>
<name>A0ABS1DAE1_9PROT</name>
<keyword evidence="6" id="KW-1133">Transmembrane helix</keyword>
<comment type="subcellular location">
    <subcellularLocation>
        <location evidence="1">Membrane</location>
    </subcellularLocation>
</comment>
<dbReference type="Gene3D" id="3.10.450.240">
    <property type="match status" value="1"/>
</dbReference>
<evidence type="ECO:0000313" key="9">
    <source>
        <dbReference type="Proteomes" id="UP001296873"/>
    </source>
</evidence>
<evidence type="ECO:0000313" key="8">
    <source>
        <dbReference type="EMBL" id="MBK1667408.1"/>
    </source>
</evidence>
<comment type="caution">
    <text evidence="8">The sequence shown here is derived from an EMBL/GenBank/DDBJ whole genome shotgun (WGS) entry which is preliminary data.</text>
</comment>
<dbReference type="RefSeq" id="WP_200339490.1">
    <property type="nucleotide sequence ID" value="NZ_NRRL01000007.1"/>
</dbReference>
<dbReference type="Proteomes" id="UP001296873">
    <property type="component" value="Unassembled WGS sequence"/>
</dbReference>
<keyword evidence="3" id="KW-0809">Transit peptide</keyword>
<evidence type="ECO:0000256" key="6">
    <source>
        <dbReference type="SAM" id="Phobius"/>
    </source>
</evidence>
<keyword evidence="6" id="KW-0812">Transmembrane</keyword>
<dbReference type="PANTHER" id="PTHR10721">
    <property type="entry name" value="MITOCHONDRIAL IMPORT INNER MEMBRANE TRANSLOCASE SUBUNIT TIM44"/>
    <property type="match status" value="1"/>
</dbReference>
<dbReference type="InterPro" id="IPR016985">
    <property type="entry name" value="UCP031890_Tim44-rel"/>
</dbReference>
<evidence type="ECO:0000256" key="4">
    <source>
        <dbReference type="ARBA" id="ARBA00023136"/>
    </source>
</evidence>
<dbReference type="PIRSF" id="PIRSF031890">
    <property type="entry name" value="UCP031890_transporter_Tim44"/>
    <property type="match status" value="1"/>
</dbReference>
<feature type="compositionally biased region" description="Low complexity" evidence="5">
    <location>
        <begin position="40"/>
        <end position="55"/>
    </location>
</feature>
<evidence type="ECO:0000256" key="1">
    <source>
        <dbReference type="ARBA" id="ARBA00004370"/>
    </source>
</evidence>
<dbReference type="SUPFAM" id="SSF54427">
    <property type="entry name" value="NTF2-like"/>
    <property type="match status" value="1"/>
</dbReference>